<reference evidence="3 4" key="1">
    <citation type="submission" date="2016-10" db="EMBL/GenBank/DDBJ databases">
        <authorList>
            <person name="de Groot N.N."/>
        </authorList>
    </citation>
    <scope>NUCLEOTIDE SEQUENCE [LARGE SCALE GENOMIC DNA]</scope>
    <source>
        <strain evidence="3 4">Calf135</strain>
    </source>
</reference>
<dbReference type="Pfam" id="PF04203">
    <property type="entry name" value="Sortase"/>
    <property type="match status" value="1"/>
</dbReference>
<gene>
    <name evidence="3" type="ORF">SAMN05216454_104111</name>
</gene>
<dbReference type="EMBL" id="FODF01000004">
    <property type="protein sequence ID" value="SEN47511.1"/>
    <property type="molecule type" value="Genomic_DNA"/>
</dbReference>
<name>A0A1H8GTQ8_9FIRM</name>
<proteinExistence type="predicted"/>
<evidence type="ECO:0000256" key="2">
    <source>
        <dbReference type="SAM" id="Phobius"/>
    </source>
</evidence>
<dbReference type="RefSeq" id="WP_091974878.1">
    <property type="nucleotide sequence ID" value="NZ_FODF01000004.1"/>
</dbReference>
<dbReference type="AlphaFoldDB" id="A0A1H8GTQ8"/>
<protein>
    <submittedName>
        <fullName evidence="3">Sortase A</fullName>
    </submittedName>
</protein>
<dbReference type="OrthoDB" id="2328774at2"/>
<dbReference type="Proteomes" id="UP000199512">
    <property type="component" value="Unassembled WGS sequence"/>
</dbReference>
<dbReference type="InterPro" id="IPR023365">
    <property type="entry name" value="Sortase_dom-sf"/>
</dbReference>
<dbReference type="GO" id="GO:0016787">
    <property type="term" value="F:hydrolase activity"/>
    <property type="evidence" value="ECO:0007669"/>
    <property type="project" value="UniProtKB-KW"/>
</dbReference>
<evidence type="ECO:0000256" key="1">
    <source>
        <dbReference type="ARBA" id="ARBA00022801"/>
    </source>
</evidence>
<keyword evidence="2" id="KW-0812">Transmembrane</keyword>
<sequence length="199" mass="22995">MLKTNKFFLFGTIFILAGLALFSKNLWEDYQVGKNTDLIKVMLEEKKQEEIEEKIDGIPDYIKNPNIEMKKVMVGGNEYIGYVIIPSLGLDLPVLSSWSYSKLKIAPARYEGSVYQNNMILLAHNYKVHFGKIYRLNIGDIIQFKDMNGNIFDFSVEKKEELDELQVEDMLSGDWDLTLFTCTLDGEARTTVRCKRIEK</sequence>
<keyword evidence="4" id="KW-1185">Reference proteome</keyword>
<evidence type="ECO:0000313" key="3">
    <source>
        <dbReference type="EMBL" id="SEN47511.1"/>
    </source>
</evidence>
<keyword evidence="2" id="KW-0472">Membrane</keyword>
<keyword evidence="1" id="KW-0378">Hydrolase</keyword>
<feature type="transmembrane region" description="Helical" evidence="2">
    <location>
        <begin position="7"/>
        <end position="27"/>
    </location>
</feature>
<dbReference type="InterPro" id="IPR005754">
    <property type="entry name" value="Sortase"/>
</dbReference>
<evidence type="ECO:0000313" key="4">
    <source>
        <dbReference type="Proteomes" id="UP000199512"/>
    </source>
</evidence>
<accession>A0A1H8GTQ8</accession>
<dbReference type="SUPFAM" id="SSF63817">
    <property type="entry name" value="Sortase"/>
    <property type="match status" value="1"/>
</dbReference>
<dbReference type="Gene3D" id="2.40.260.10">
    <property type="entry name" value="Sortase"/>
    <property type="match status" value="1"/>
</dbReference>
<organism evidence="3 4">
    <name type="scientific">Peptostreptococcus russellii</name>
    <dbReference type="NCBI Taxonomy" id="215200"/>
    <lineage>
        <taxon>Bacteria</taxon>
        <taxon>Bacillati</taxon>
        <taxon>Bacillota</taxon>
        <taxon>Clostridia</taxon>
        <taxon>Peptostreptococcales</taxon>
        <taxon>Peptostreptococcaceae</taxon>
        <taxon>Peptostreptococcus</taxon>
    </lineage>
</organism>
<dbReference type="STRING" id="215200.SAMN05216454_104111"/>
<keyword evidence="2" id="KW-1133">Transmembrane helix</keyword>
<feature type="transmembrane region" description="Helical" evidence="2">
    <location>
        <begin position="79"/>
        <end position="100"/>
    </location>
</feature>
<dbReference type="CDD" id="cd00004">
    <property type="entry name" value="Sortase"/>
    <property type="match status" value="1"/>
</dbReference>